<feature type="compositionally biased region" description="Polar residues" evidence="1">
    <location>
        <begin position="252"/>
        <end position="293"/>
    </location>
</feature>
<gene>
    <name evidence="2" type="ORF">CANINC_001251</name>
</gene>
<feature type="region of interest" description="Disordered" evidence="1">
    <location>
        <begin position="242"/>
        <end position="303"/>
    </location>
</feature>
<organism evidence="2 3">
    <name type="scientific">Pichia inconspicua</name>
    <dbReference type="NCBI Taxonomy" id="52247"/>
    <lineage>
        <taxon>Eukaryota</taxon>
        <taxon>Fungi</taxon>
        <taxon>Dikarya</taxon>
        <taxon>Ascomycota</taxon>
        <taxon>Saccharomycotina</taxon>
        <taxon>Pichiomycetes</taxon>
        <taxon>Pichiales</taxon>
        <taxon>Pichiaceae</taxon>
        <taxon>Pichia</taxon>
    </lineage>
</organism>
<evidence type="ECO:0000313" key="2">
    <source>
        <dbReference type="EMBL" id="TID30167.1"/>
    </source>
</evidence>
<dbReference type="Proteomes" id="UP000307173">
    <property type="component" value="Unassembled WGS sequence"/>
</dbReference>
<proteinExistence type="predicted"/>
<feature type="region of interest" description="Disordered" evidence="1">
    <location>
        <begin position="445"/>
        <end position="474"/>
    </location>
</feature>
<dbReference type="EMBL" id="SELW01000184">
    <property type="protein sequence ID" value="TID30167.1"/>
    <property type="molecule type" value="Genomic_DNA"/>
</dbReference>
<evidence type="ECO:0000256" key="1">
    <source>
        <dbReference type="SAM" id="MobiDB-lite"/>
    </source>
</evidence>
<keyword evidence="3" id="KW-1185">Reference proteome</keyword>
<feature type="compositionally biased region" description="Polar residues" evidence="1">
    <location>
        <begin position="449"/>
        <end position="474"/>
    </location>
</feature>
<protein>
    <submittedName>
        <fullName evidence="2">Uncharacterized protein</fullName>
    </submittedName>
</protein>
<comment type="caution">
    <text evidence="2">The sequence shown here is derived from an EMBL/GenBank/DDBJ whole genome shotgun (WGS) entry which is preliminary data.</text>
</comment>
<accession>A0A4T0X5A6</accession>
<sequence>MITYFVYHRTASPSRNLEAFNTPRKVQDSTTTAPQLDTQKSWFPWLHQQHLSSQHNTDDFTAVQLFHRPDIQPANYSLNHLNVHAGHTKFLLQLNTTLNGKAFNLPALIDALQHTAEPNHTLIRTISMFPLTITTWKEFVKHYFQTFYSKKSLHQMFTKYHQKFYRETITTPGELKDFVNRWKANSIYLLIEDIDEYFPFYLQFGPFSNLQFKKLLAKMYNNNIQEFIYLIGEAKSYSSLLGKTKKRKRKPQQLSSSIQAGQFTKTPPTSLSPHSYNNHVTTSPSETLPTVETTNHKTKTPNNSTICTGQLTVYSMTNFVLADNFSSPETRDTTPNRNHSKLKPPDLSSTCVVDDSSTISEHITPAPGPHLKQLQQNNVHTVRSKSKLEYHSYDKTLQNTFIEPDDVHIADVDAYCNPINLPAIADKAVKPIYLKRESPHYTSELKPINTESNAPEFSSSKPTTNRSALPQTTTYLNHKSLRLMGRLQY</sequence>
<reference evidence="2 3" key="1">
    <citation type="journal article" date="2019" name="Front. Genet.">
        <title>Whole-Genome Sequencing of the Opportunistic Yeast Pathogen Candida inconspicua Uncovers Its Hybrid Origin.</title>
        <authorList>
            <person name="Mixao V."/>
            <person name="Hansen A.P."/>
            <person name="Saus E."/>
            <person name="Boekhout T."/>
            <person name="Lass-Florl C."/>
            <person name="Gabaldon T."/>
        </authorList>
    </citation>
    <scope>NUCLEOTIDE SEQUENCE [LARGE SCALE GENOMIC DNA]</scope>
    <source>
        <strain evidence="2 3">CBS 180</strain>
    </source>
</reference>
<dbReference type="AlphaFoldDB" id="A0A4T0X5A6"/>
<evidence type="ECO:0000313" key="3">
    <source>
        <dbReference type="Proteomes" id="UP000307173"/>
    </source>
</evidence>
<name>A0A4T0X5A6_9ASCO</name>
<feature type="region of interest" description="Disordered" evidence="1">
    <location>
        <begin position="326"/>
        <end position="351"/>
    </location>
</feature>